<evidence type="ECO:0000313" key="3">
    <source>
        <dbReference type="Proteomes" id="UP001165121"/>
    </source>
</evidence>
<evidence type="ECO:0000313" key="2">
    <source>
        <dbReference type="EMBL" id="GMF39798.1"/>
    </source>
</evidence>
<feature type="region of interest" description="Disordered" evidence="1">
    <location>
        <begin position="126"/>
        <end position="192"/>
    </location>
</feature>
<gene>
    <name evidence="2" type="ORF">Pfra01_001196600</name>
</gene>
<dbReference type="EMBL" id="BSXT01001188">
    <property type="protein sequence ID" value="GMF39798.1"/>
    <property type="molecule type" value="Genomic_DNA"/>
</dbReference>
<sequence>MPPSNSRPVKRPKKSYKSTPCQKEVTAKGTKTKAKKQISEEANQRRRELAAFDKVWENRNSTGGLYLLTWLLSYQTMVVGIVDADGKAVEPPSTIAAPSIGSLGGITSDSNADMAVHLPVIPDPDCPTTGAYADEDAPTPSGGHMVEANEADADTTNVSSTEEVHSDGSVEDVTPDSEDEAYNLDDDEDNETLSDEEMKNVGLRLGSGENPTFGLHDHSESAALRYSYTDVLDSNRIGSSSGNSLDTDGEGDDDVAEVSLMKVMMRLVKHLSRARVTVYNGNCVV</sequence>
<reference evidence="2" key="1">
    <citation type="submission" date="2023-04" db="EMBL/GenBank/DDBJ databases">
        <title>Phytophthora fragariaefolia NBRC 109709.</title>
        <authorList>
            <person name="Ichikawa N."/>
            <person name="Sato H."/>
            <person name="Tonouchi N."/>
        </authorList>
    </citation>
    <scope>NUCLEOTIDE SEQUENCE</scope>
    <source>
        <strain evidence="2">NBRC 109709</strain>
    </source>
</reference>
<protein>
    <submittedName>
        <fullName evidence="2">Unnamed protein product</fullName>
    </submittedName>
</protein>
<evidence type="ECO:0000256" key="1">
    <source>
        <dbReference type="SAM" id="MobiDB-lite"/>
    </source>
</evidence>
<feature type="region of interest" description="Disordered" evidence="1">
    <location>
        <begin position="1"/>
        <end position="43"/>
    </location>
</feature>
<name>A0A9W6XJK0_9STRA</name>
<comment type="caution">
    <text evidence="2">The sequence shown here is derived from an EMBL/GenBank/DDBJ whole genome shotgun (WGS) entry which is preliminary data.</text>
</comment>
<keyword evidence="3" id="KW-1185">Reference proteome</keyword>
<proteinExistence type="predicted"/>
<feature type="compositionally biased region" description="Acidic residues" evidence="1">
    <location>
        <begin position="169"/>
        <end position="192"/>
    </location>
</feature>
<dbReference type="AlphaFoldDB" id="A0A9W6XJK0"/>
<organism evidence="2 3">
    <name type="scientific">Phytophthora fragariaefolia</name>
    <dbReference type="NCBI Taxonomy" id="1490495"/>
    <lineage>
        <taxon>Eukaryota</taxon>
        <taxon>Sar</taxon>
        <taxon>Stramenopiles</taxon>
        <taxon>Oomycota</taxon>
        <taxon>Peronosporomycetes</taxon>
        <taxon>Peronosporales</taxon>
        <taxon>Peronosporaceae</taxon>
        <taxon>Phytophthora</taxon>
    </lineage>
</organism>
<dbReference type="Proteomes" id="UP001165121">
    <property type="component" value="Unassembled WGS sequence"/>
</dbReference>
<accession>A0A9W6XJK0</accession>
<dbReference type="OrthoDB" id="129733at2759"/>